<sequence>MHRTLSLLIAPPVLLVLATAAHAQTVGPSDSAGPIQITGNVPNNVCTLGALSDGDNLFDVGVLIDTGTGLLRPDLAAPPKVLTGTQCSSRSQLTIAATAMTAQAFVTTPPTGFSRGVDYTATASGWTPIDARYSTGTAANAAASQVRETAGSADITISLSGFATAGGPALRPVADDTYQGAVVVTLAAAS</sequence>
<name>A0ABU1N3M0_9CAUL</name>
<dbReference type="EMBL" id="JAVDRL010000011">
    <property type="protein sequence ID" value="MDR6533045.1"/>
    <property type="molecule type" value="Genomic_DNA"/>
</dbReference>
<feature type="signal peptide" evidence="1">
    <location>
        <begin position="1"/>
        <end position="23"/>
    </location>
</feature>
<evidence type="ECO:0000256" key="1">
    <source>
        <dbReference type="SAM" id="SignalP"/>
    </source>
</evidence>
<keyword evidence="1" id="KW-0732">Signal</keyword>
<evidence type="ECO:0008006" key="4">
    <source>
        <dbReference type="Google" id="ProtNLM"/>
    </source>
</evidence>
<evidence type="ECO:0000313" key="3">
    <source>
        <dbReference type="Proteomes" id="UP001262754"/>
    </source>
</evidence>
<protein>
    <recommendedName>
        <fullName evidence="4">Type 1 fimbria pilin</fullName>
    </recommendedName>
</protein>
<organism evidence="2 3">
    <name type="scientific">Caulobacter rhizosphaerae</name>
    <dbReference type="NCBI Taxonomy" id="2010972"/>
    <lineage>
        <taxon>Bacteria</taxon>
        <taxon>Pseudomonadati</taxon>
        <taxon>Pseudomonadota</taxon>
        <taxon>Alphaproteobacteria</taxon>
        <taxon>Caulobacterales</taxon>
        <taxon>Caulobacteraceae</taxon>
        <taxon>Caulobacter</taxon>
    </lineage>
</organism>
<comment type="caution">
    <text evidence="2">The sequence shown here is derived from an EMBL/GenBank/DDBJ whole genome shotgun (WGS) entry which is preliminary data.</text>
</comment>
<reference evidence="2 3" key="1">
    <citation type="submission" date="2023-07" db="EMBL/GenBank/DDBJ databases">
        <title>Sorghum-associated microbial communities from plants grown in Nebraska, USA.</title>
        <authorList>
            <person name="Schachtman D."/>
        </authorList>
    </citation>
    <scope>NUCLEOTIDE SEQUENCE [LARGE SCALE GENOMIC DNA]</scope>
    <source>
        <strain evidence="2 3">DS2154</strain>
    </source>
</reference>
<evidence type="ECO:0000313" key="2">
    <source>
        <dbReference type="EMBL" id="MDR6533045.1"/>
    </source>
</evidence>
<keyword evidence="3" id="KW-1185">Reference proteome</keyword>
<gene>
    <name evidence="2" type="ORF">J2800_003806</name>
</gene>
<proteinExistence type="predicted"/>
<feature type="chain" id="PRO_5047297212" description="Type 1 fimbria pilin" evidence="1">
    <location>
        <begin position="24"/>
        <end position="190"/>
    </location>
</feature>
<dbReference type="Proteomes" id="UP001262754">
    <property type="component" value="Unassembled WGS sequence"/>
</dbReference>
<accession>A0ABU1N3M0</accession>
<dbReference type="RefSeq" id="WP_310033771.1">
    <property type="nucleotide sequence ID" value="NZ_JAVDRL010000011.1"/>
</dbReference>